<dbReference type="InterPro" id="IPR050273">
    <property type="entry name" value="GppA/Ppx_hydrolase"/>
</dbReference>
<dbReference type="SUPFAM" id="SSF53067">
    <property type="entry name" value="Actin-like ATPase domain"/>
    <property type="match status" value="2"/>
</dbReference>
<dbReference type="InterPro" id="IPR003695">
    <property type="entry name" value="Ppx_GppA_N"/>
</dbReference>
<dbReference type="EMBL" id="JALKFT010000002">
    <property type="protein sequence ID" value="MCK9874745.1"/>
    <property type="molecule type" value="Genomic_DNA"/>
</dbReference>
<proteinExistence type="inferred from homology"/>
<reference evidence="4 5" key="1">
    <citation type="submission" date="2022-04" db="EMBL/GenBank/DDBJ databases">
        <title>Genome diversity in the genus Frankia.</title>
        <authorList>
            <person name="Carlos-Shanley C."/>
            <person name="Hahn D."/>
        </authorList>
    </citation>
    <scope>NUCLEOTIDE SEQUENCE [LARGE SCALE GENOMIC DNA]</scope>
    <source>
        <strain evidence="4 5">Ag45/Mut15</strain>
    </source>
</reference>
<accession>A0ABT0JT52</accession>
<evidence type="ECO:0000256" key="2">
    <source>
        <dbReference type="SAM" id="MobiDB-lite"/>
    </source>
</evidence>
<dbReference type="InterPro" id="IPR043129">
    <property type="entry name" value="ATPase_NBD"/>
</dbReference>
<feature type="compositionally biased region" description="Low complexity" evidence="2">
    <location>
        <begin position="71"/>
        <end position="101"/>
    </location>
</feature>
<dbReference type="PANTHER" id="PTHR30005">
    <property type="entry name" value="EXOPOLYPHOSPHATASE"/>
    <property type="match status" value="1"/>
</dbReference>
<feature type="region of interest" description="Disordered" evidence="2">
    <location>
        <begin position="67"/>
        <end position="101"/>
    </location>
</feature>
<feature type="compositionally biased region" description="Low complexity" evidence="2">
    <location>
        <begin position="30"/>
        <end position="49"/>
    </location>
</feature>
<dbReference type="PANTHER" id="PTHR30005:SF0">
    <property type="entry name" value="RETROGRADE REGULATION PROTEIN 2"/>
    <property type="match status" value="1"/>
</dbReference>
<dbReference type="CDD" id="cd24056">
    <property type="entry name" value="ASKHA_NBD_MtPPX1-like"/>
    <property type="match status" value="1"/>
</dbReference>
<dbReference type="Gene3D" id="3.30.420.40">
    <property type="match status" value="1"/>
</dbReference>
<evidence type="ECO:0000259" key="3">
    <source>
        <dbReference type="Pfam" id="PF02541"/>
    </source>
</evidence>
<comment type="similarity">
    <text evidence="1">Belongs to the GppA/Ppx family.</text>
</comment>
<feature type="region of interest" description="Disordered" evidence="2">
    <location>
        <begin position="1"/>
        <end position="49"/>
    </location>
</feature>
<dbReference type="Pfam" id="PF02541">
    <property type="entry name" value="Ppx-GppA"/>
    <property type="match status" value="1"/>
</dbReference>
<dbReference type="Gene3D" id="3.30.420.150">
    <property type="entry name" value="Exopolyphosphatase. Domain 2"/>
    <property type="match status" value="1"/>
</dbReference>
<comment type="caution">
    <text evidence="4">The sequence shown here is derived from an EMBL/GenBank/DDBJ whole genome shotgun (WGS) entry which is preliminary data.</text>
</comment>
<dbReference type="Proteomes" id="UP001201873">
    <property type="component" value="Unassembled WGS sequence"/>
</dbReference>
<sequence length="459" mass="46831">MLGGVRPAGWFPLGSHRAAARSRVGESDRPTTVATAGPADAAEPADPVESAGAGLVAAVELTGLGDPVGQVPAGSPAASGSDPAASDGSAPGPATSGGSVPPGGSVVLAGAVVLAGDAVPVRPAGAGRPRAGIGVGPLPAGPHPGPMRMGVIDIGSNTVHLLVVDAHRGGQPQPAASVRVPLRLVELLEADGSLGTEGEQALTACVRDMREQAEALGVQDLAAFATSALRDASNGDQVLARVRAATGVGIGMLSGEEEARLTFLAARRWFGWSAGRLLALDIGGGSLEIGAGMHEDPEVVASLPLGASRLTRDWLAGADNDPPRRADLAELRRYVRAQIAPVVGTIYHLGEHTRVVATSKTFRSLARIAGAEPYSRGPYTRRVLRRDDLADVVAKITRMTVEERAALAGVSASRAGQLVAGAIVAAEALDLFSVEEAEICPWALREGVILRRLDWLNSG</sequence>
<feature type="domain" description="Ppx/GppA phosphatase N-terminal" evidence="3">
    <location>
        <begin position="163"/>
        <end position="453"/>
    </location>
</feature>
<protein>
    <submittedName>
        <fullName evidence="4">Ppx/GppA family phosphatase</fullName>
    </submittedName>
</protein>
<keyword evidence="5" id="KW-1185">Reference proteome</keyword>
<gene>
    <name evidence="4" type="ORF">MXD59_02925</name>
</gene>
<name>A0ABT0JT52_9ACTN</name>
<evidence type="ECO:0000256" key="1">
    <source>
        <dbReference type="ARBA" id="ARBA00007125"/>
    </source>
</evidence>
<evidence type="ECO:0000313" key="4">
    <source>
        <dbReference type="EMBL" id="MCK9874745.1"/>
    </source>
</evidence>
<organism evidence="4 5">
    <name type="scientific">Frankia umida</name>
    <dbReference type="NCBI Taxonomy" id="573489"/>
    <lineage>
        <taxon>Bacteria</taxon>
        <taxon>Bacillati</taxon>
        <taxon>Actinomycetota</taxon>
        <taxon>Actinomycetes</taxon>
        <taxon>Frankiales</taxon>
        <taxon>Frankiaceae</taxon>
        <taxon>Frankia</taxon>
    </lineage>
</organism>
<evidence type="ECO:0000313" key="5">
    <source>
        <dbReference type="Proteomes" id="UP001201873"/>
    </source>
</evidence>